<proteinExistence type="predicted"/>
<reference evidence="1 2" key="1">
    <citation type="journal article" date="2021" name="Commun. Biol.">
        <title>The genome of Shorea leprosula (Dipterocarpaceae) highlights the ecological relevance of drought in aseasonal tropical rainforests.</title>
        <authorList>
            <person name="Ng K.K.S."/>
            <person name="Kobayashi M.J."/>
            <person name="Fawcett J.A."/>
            <person name="Hatakeyama M."/>
            <person name="Paape T."/>
            <person name="Ng C.H."/>
            <person name="Ang C.C."/>
            <person name="Tnah L.H."/>
            <person name="Lee C.T."/>
            <person name="Nishiyama T."/>
            <person name="Sese J."/>
            <person name="O'Brien M.J."/>
            <person name="Copetti D."/>
            <person name="Mohd Noor M.I."/>
            <person name="Ong R.C."/>
            <person name="Putra M."/>
            <person name="Sireger I.Z."/>
            <person name="Indrioko S."/>
            <person name="Kosugi Y."/>
            <person name="Izuno A."/>
            <person name="Isagi Y."/>
            <person name="Lee S.L."/>
            <person name="Shimizu K.K."/>
        </authorList>
    </citation>
    <scope>NUCLEOTIDE SEQUENCE [LARGE SCALE GENOMIC DNA]</scope>
    <source>
        <strain evidence="1">214</strain>
    </source>
</reference>
<dbReference type="PANTHER" id="PTHR46995">
    <property type="entry name" value="OS09G0508200 PROTEIN"/>
    <property type="match status" value="1"/>
</dbReference>
<evidence type="ECO:0000313" key="2">
    <source>
        <dbReference type="Proteomes" id="UP001054252"/>
    </source>
</evidence>
<keyword evidence="2" id="KW-1185">Reference proteome</keyword>
<gene>
    <name evidence="1" type="ORF">SLEP1_g9470</name>
</gene>
<comment type="caution">
    <text evidence="1">The sequence shown here is derived from an EMBL/GenBank/DDBJ whole genome shotgun (WGS) entry which is preliminary data.</text>
</comment>
<sequence length="192" mass="21437">MVVSINKNTDKYRVYKLEIPNVDGVDCVEGLVIESICHASLIGSSSSPYNLPALKTSINQMLVKAKQENLCIYSLNVLSYKPSKRNVTLCGNHKEKLPNSLETSKCFLPFFPPHGFLWPFHSFPFPSLPPHSLLPSRPFSYPYNPPSLPFPFPPTSSLSSHIPHHEFNLGDPKTWIPSFPPPPPSSAEDLKP</sequence>
<protein>
    <submittedName>
        <fullName evidence="1">Uncharacterized protein</fullName>
    </submittedName>
</protein>
<dbReference type="PANTHER" id="PTHR46995:SF6">
    <property type="entry name" value="POLLEN OLE E 1 ALLERGEN AND EXTENSIN FAMILY PROTEIN"/>
    <property type="match status" value="1"/>
</dbReference>
<dbReference type="EMBL" id="BPVZ01000010">
    <property type="protein sequence ID" value="GKU96207.1"/>
    <property type="molecule type" value="Genomic_DNA"/>
</dbReference>
<accession>A0AAV5IB06</accession>
<dbReference type="AlphaFoldDB" id="A0AAV5IB06"/>
<name>A0AAV5IB06_9ROSI</name>
<organism evidence="1 2">
    <name type="scientific">Rubroshorea leprosula</name>
    <dbReference type="NCBI Taxonomy" id="152421"/>
    <lineage>
        <taxon>Eukaryota</taxon>
        <taxon>Viridiplantae</taxon>
        <taxon>Streptophyta</taxon>
        <taxon>Embryophyta</taxon>
        <taxon>Tracheophyta</taxon>
        <taxon>Spermatophyta</taxon>
        <taxon>Magnoliopsida</taxon>
        <taxon>eudicotyledons</taxon>
        <taxon>Gunneridae</taxon>
        <taxon>Pentapetalae</taxon>
        <taxon>rosids</taxon>
        <taxon>malvids</taxon>
        <taxon>Malvales</taxon>
        <taxon>Dipterocarpaceae</taxon>
        <taxon>Rubroshorea</taxon>
    </lineage>
</organism>
<evidence type="ECO:0000313" key="1">
    <source>
        <dbReference type="EMBL" id="GKU96207.1"/>
    </source>
</evidence>
<dbReference type="Proteomes" id="UP001054252">
    <property type="component" value="Unassembled WGS sequence"/>
</dbReference>